<dbReference type="OrthoDB" id="9812068at2"/>
<dbReference type="EC" id="3.4.21.-" evidence="7"/>
<protein>
    <submittedName>
        <fullName evidence="7">Putative CtpA-like serine protease</fullName>
        <ecNumber evidence="7">3.4.21.-</ecNumber>
    </submittedName>
</protein>
<dbReference type="NCBIfam" id="TIGR00225">
    <property type="entry name" value="prc"/>
    <property type="match status" value="1"/>
</dbReference>
<dbReference type="AlphaFoldDB" id="A0A5B9Q9V7"/>
<dbReference type="GO" id="GO:0030288">
    <property type="term" value="C:outer membrane-bounded periplasmic space"/>
    <property type="evidence" value="ECO:0007669"/>
    <property type="project" value="TreeGrafter"/>
</dbReference>
<dbReference type="InterPro" id="IPR036034">
    <property type="entry name" value="PDZ_sf"/>
</dbReference>
<evidence type="ECO:0000313" key="7">
    <source>
        <dbReference type="EMBL" id="QEG33686.1"/>
    </source>
</evidence>
<evidence type="ECO:0000256" key="2">
    <source>
        <dbReference type="ARBA" id="ARBA00022670"/>
    </source>
</evidence>
<dbReference type="Gene3D" id="2.30.42.10">
    <property type="match status" value="1"/>
</dbReference>
<evidence type="ECO:0000256" key="4">
    <source>
        <dbReference type="ARBA" id="ARBA00022825"/>
    </source>
</evidence>
<keyword evidence="4 5" id="KW-0720">Serine protease</keyword>
<dbReference type="GO" id="GO:0007165">
    <property type="term" value="P:signal transduction"/>
    <property type="evidence" value="ECO:0007669"/>
    <property type="project" value="TreeGrafter"/>
</dbReference>
<dbReference type="GO" id="GO:0004175">
    <property type="term" value="F:endopeptidase activity"/>
    <property type="evidence" value="ECO:0007669"/>
    <property type="project" value="TreeGrafter"/>
</dbReference>
<evidence type="ECO:0000256" key="3">
    <source>
        <dbReference type="ARBA" id="ARBA00022801"/>
    </source>
</evidence>
<dbReference type="Gene3D" id="3.90.226.10">
    <property type="entry name" value="2-enoyl-CoA Hydratase, Chain A, domain 1"/>
    <property type="match status" value="1"/>
</dbReference>
<name>A0A5B9Q9V7_9BACT</name>
<dbReference type="InterPro" id="IPR029045">
    <property type="entry name" value="ClpP/crotonase-like_dom_sf"/>
</dbReference>
<dbReference type="GO" id="GO:0008236">
    <property type="term" value="F:serine-type peptidase activity"/>
    <property type="evidence" value="ECO:0007669"/>
    <property type="project" value="UniProtKB-KW"/>
</dbReference>
<dbReference type="CDD" id="cd07560">
    <property type="entry name" value="Peptidase_S41_CPP"/>
    <property type="match status" value="1"/>
</dbReference>
<sequence length="580" mass="63247">MQIRNNLEISALEVPRFRLFKDSSSRFSRLLILMLFAGAIFASPAAAQVSRSGEPVTIVPQALPANSISSVLDRGRQLETNNRWGEALSHYEDALREHRGNETLQQHHDLAKLHYSVERRYHDQSFVESISTLNREQALSLYAELLQKTNTHYVSNPPWRKLGVRGASAIDLALTDANFLSVNKLQLSTDQLAQVRKEIYQLLGQRTLQNSRDLMTFSSDVARLAEVRAGLNPTATVLEFVTAAAEGLDDYSSFLTADQLRETYSQIEGNFVGLGVELKAENGALLIVRVIPGSPAERAGILSQDRIVAVDGKSTAELSTDEAASMLTGVEGSYVRVTVYSSGAEPRVLNIRREHVNVPSLEDPKIVDSDFGIAYARIPAFQKTTSRDLETALWDLHRQGMRSLILDLRGNPGGLLTASVELADKFLTEGNIVSTRGRSPQEDFNYTAHYGGTWRVPLVVLIDGDSASASEIFAGAIKDNNRGTIVGSTSFGKGSVQGIFPLGFAGAGIRLTTAKFYSPKGTAISYNGVEPHDKVQVVAKQAVDRIDLASQEKTDIVLQAGIQAARSRLAAPVAKPSTVR</sequence>
<dbReference type="PANTHER" id="PTHR32060">
    <property type="entry name" value="TAIL-SPECIFIC PROTEASE"/>
    <property type="match status" value="1"/>
</dbReference>
<dbReference type="PANTHER" id="PTHR32060:SF30">
    <property type="entry name" value="CARBOXY-TERMINAL PROCESSING PROTEASE CTPA"/>
    <property type="match status" value="1"/>
</dbReference>
<dbReference type="InterPro" id="IPR004447">
    <property type="entry name" value="Peptidase_S41A"/>
</dbReference>
<gene>
    <name evidence="7" type="ORF">Pr1d_09500</name>
</gene>
<dbReference type="SUPFAM" id="SSF50156">
    <property type="entry name" value="PDZ domain-like"/>
    <property type="match status" value="1"/>
</dbReference>
<organism evidence="7 8">
    <name type="scientific">Bythopirellula goksoeyrii</name>
    <dbReference type="NCBI Taxonomy" id="1400387"/>
    <lineage>
        <taxon>Bacteria</taxon>
        <taxon>Pseudomonadati</taxon>
        <taxon>Planctomycetota</taxon>
        <taxon>Planctomycetia</taxon>
        <taxon>Pirellulales</taxon>
        <taxon>Lacipirellulaceae</taxon>
        <taxon>Bythopirellula</taxon>
    </lineage>
</organism>
<dbReference type="Gene3D" id="3.30.750.44">
    <property type="match status" value="1"/>
</dbReference>
<evidence type="ECO:0000313" key="8">
    <source>
        <dbReference type="Proteomes" id="UP000323917"/>
    </source>
</evidence>
<dbReference type="EMBL" id="CP042913">
    <property type="protein sequence ID" value="QEG33686.1"/>
    <property type="molecule type" value="Genomic_DNA"/>
</dbReference>
<comment type="similarity">
    <text evidence="1 5">Belongs to the peptidase S41A family.</text>
</comment>
<evidence type="ECO:0000256" key="1">
    <source>
        <dbReference type="ARBA" id="ARBA00009179"/>
    </source>
</evidence>
<dbReference type="SUPFAM" id="SSF52096">
    <property type="entry name" value="ClpP/crotonase"/>
    <property type="match status" value="1"/>
</dbReference>
<keyword evidence="8" id="KW-1185">Reference proteome</keyword>
<dbReference type="InterPro" id="IPR001478">
    <property type="entry name" value="PDZ"/>
</dbReference>
<keyword evidence="3 5" id="KW-0378">Hydrolase</keyword>
<dbReference type="SMART" id="SM00228">
    <property type="entry name" value="PDZ"/>
    <property type="match status" value="1"/>
</dbReference>
<evidence type="ECO:0000256" key="5">
    <source>
        <dbReference type="RuleBase" id="RU004404"/>
    </source>
</evidence>
<dbReference type="Pfam" id="PF03572">
    <property type="entry name" value="Peptidase_S41"/>
    <property type="match status" value="1"/>
</dbReference>
<dbReference type="SMART" id="SM00245">
    <property type="entry name" value="TSPc"/>
    <property type="match status" value="1"/>
</dbReference>
<dbReference type="CDD" id="cd06782">
    <property type="entry name" value="cpPDZ_CPP-like"/>
    <property type="match status" value="1"/>
</dbReference>
<dbReference type="KEGG" id="bgok:Pr1d_09500"/>
<accession>A0A5B9Q9V7</accession>
<reference evidence="7 8" key="1">
    <citation type="submission" date="2019-08" db="EMBL/GenBank/DDBJ databases">
        <title>Deep-cultivation of Planctomycetes and their phenomic and genomic characterization uncovers novel biology.</title>
        <authorList>
            <person name="Wiegand S."/>
            <person name="Jogler M."/>
            <person name="Boedeker C."/>
            <person name="Pinto D."/>
            <person name="Vollmers J."/>
            <person name="Rivas-Marin E."/>
            <person name="Kohn T."/>
            <person name="Peeters S.H."/>
            <person name="Heuer A."/>
            <person name="Rast P."/>
            <person name="Oberbeckmann S."/>
            <person name="Bunk B."/>
            <person name="Jeske O."/>
            <person name="Meyerdierks A."/>
            <person name="Storesund J.E."/>
            <person name="Kallscheuer N."/>
            <person name="Luecker S."/>
            <person name="Lage O.M."/>
            <person name="Pohl T."/>
            <person name="Merkel B.J."/>
            <person name="Hornburger P."/>
            <person name="Mueller R.-W."/>
            <person name="Bruemmer F."/>
            <person name="Labrenz M."/>
            <person name="Spormann A.M."/>
            <person name="Op den Camp H."/>
            <person name="Overmann J."/>
            <person name="Amann R."/>
            <person name="Jetten M.S.M."/>
            <person name="Mascher T."/>
            <person name="Medema M.H."/>
            <person name="Devos D.P."/>
            <person name="Kaster A.-K."/>
            <person name="Ovreas L."/>
            <person name="Rohde M."/>
            <person name="Galperin M.Y."/>
            <person name="Jogler C."/>
        </authorList>
    </citation>
    <scope>NUCLEOTIDE SEQUENCE [LARGE SCALE GENOMIC DNA]</scope>
    <source>
        <strain evidence="7 8">Pr1d</strain>
    </source>
</reference>
<dbReference type="InterPro" id="IPR041489">
    <property type="entry name" value="PDZ_6"/>
</dbReference>
<dbReference type="Proteomes" id="UP000323917">
    <property type="component" value="Chromosome"/>
</dbReference>
<dbReference type="FunFam" id="2.30.42.10:FF:000063">
    <property type="entry name" value="Peptidase, S41 family"/>
    <property type="match status" value="1"/>
</dbReference>
<dbReference type="PROSITE" id="PS50106">
    <property type="entry name" value="PDZ"/>
    <property type="match status" value="1"/>
</dbReference>
<dbReference type="Pfam" id="PF17820">
    <property type="entry name" value="PDZ_6"/>
    <property type="match status" value="1"/>
</dbReference>
<dbReference type="InterPro" id="IPR005151">
    <property type="entry name" value="Tail-specific_protease"/>
</dbReference>
<proteinExistence type="inferred from homology"/>
<evidence type="ECO:0000259" key="6">
    <source>
        <dbReference type="PROSITE" id="PS50106"/>
    </source>
</evidence>
<feature type="domain" description="PDZ" evidence="6">
    <location>
        <begin position="268"/>
        <end position="327"/>
    </location>
</feature>
<dbReference type="GO" id="GO:0006508">
    <property type="term" value="P:proteolysis"/>
    <property type="evidence" value="ECO:0007669"/>
    <property type="project" value="UniProtKB-KW"/>
</dbReference>
<keyword evidence="2 5" id="KW-0645">Protease</keyword>